<evidence type="ECO:0000313" key="10">
    <source>
        <dbReference type="Proteomes" id="UP001161099"/>
    </source>
</evidence>
<dbReference type="GO" id="GO:0008234">
    <property type="term" value="F:cysteine-type peptidase activity"/>
    <property type="evidence" value="ECO:0007669"/>
    <property type="project" value="UniProtKB-KW"/>
</dbReference>
<dbReference type="RefSeq" id="WP_279698270.1">
    <property type="nucleotide sequence ID" value="NZ_JAOCDR010000011.1"/>
</dbReference>
<evidence type="ECO:0000259" key="8">
    <source>
        <dbReference type="SMART" id="SM00232"/>
    </source>
</evidence>
<dbReference type="PANTHER" id="PTHR34858:SF1">
    <property type="entry name" value="CYSO-CYSTEINE PEPTIDASE"/>
    <property type="match status" value="1"/>
</dbReference>
<dbReference type="GO" id="GO:0006508">
    <property type="term" value="P:proteolysis"/>
    <property type="evidence" value="ECO:0007669"/>
    <property type="project" value="UniProtKB-KW"/>
</dbReference>
<keyword evidence="6" id="KW-0862">Zinc</keyword>
<organism evidence="9 10">
    <name type="scientific">Acinetobacter johnsonii</name>
    <dbReference type="NCBI Taxonomy" id="40214"/>
    <lineage>
        <taxon>Bacteria</taxon>
        <taxon>Pseudomonadati</taxon>
        <taxon>Pseudomonadota</taxon>
        <taxon>Gammaproteobacteria</taxon>
        <taxon>Moraxellales</taxon>
        <taxon>Moraxellaceae</taxon>
        <taxon>Acinetobacter</taxon>
    </lineage>
</organism>
<keyword evidence="4" id="KW-0378">Hydrolase</keyword>
<reference evidence="9" key="1">
    <citation type="submission" date="2022-09" db="EMBL/GenBank/DDBJ databases">
        <title>Intensive care unit water sources are persistently colonized with multi-drug resistant bacteria and are the site of extensive horizontal gene transfer of antibiotic resistance genes.</title>
        <authorList>
            <person name="Diorio-Toth L."/>
        </authorList>
    </citation>
    <scope>NUCLEOTIDE SEQUENCE</scope>
    <source>
        <strain evidence="9">GD03851</strain>
    </source>
</reference>
<keyword evidence="2" id="KW-0645">Protease</keyword>
<dbReference type="InterPro" id="IPR038765">
    <property type="entry name" value="Papain-like_cys_pep_sf"/>
</dbReference>
<evidence type="ECO:0000256" key="5">
    <source>
        <dbReference type="ARBA" id="ARBA00022807"/>
    </source>
</evidence>
<protein>
    <submittedName>
        <fullName evidence="9">C40 family peptidase</fullName>
    </submittedName>
</protein>
<dbReference type="Proteomes" id="UP001161099">
    <property type="component" value="Unassembled WGS sequence"/>
</dbReference>
<evidence type="ECO:0000256" key="6">
    <source>
        <dbReference type="ARBA" id="ARBA00022833"/>
    </source>
</evidence>
<dbReference type="InterPro" id="IPR051929">
    <property type="entry name" value="VirAsm_ModProt"/>
</dbReference>
<dbReference type="CDD" id="cd08073">
    <property type="entry name" value="MPN_NLPC_P60"/>
    <property type="match status" value="1"/>
</dbReference>
<dbReference type="Pfam" id="PF00877">
    <property type="entry name" value="NLPC_P60"/>
    <property type="match status" value="1"/>
</dbReference>
<evidence type="ECO:0000256" key="7">
    <source>
        <dbReference type="ARBA" id="ARBA00023049"/>
    </source>
</evidence>
<dbReference type="Pfam" id="PF14464">
    <property type="entry name" value="Prok-JAB"/>
    <property type="match status" value="1"/>
</dbReference>
<comment type="similarity">
    <text evidence="1">Belongs to the peptidase C40 family.</text>
</comment>
<name>A0AA42IJ36_ACIJO</name>
<keyword evidence="5" id="KW-0788">Thiol protease</keyword>
<keyword evidence="7" id="KW-0482">Metalloprotease</keyword>
<accession>A0AA42IJ36</accession>
<evidence type="ECO:0000256" key="2">
    <source>
        <dbReference type="ARBA" id="ARBA00022670"/>
    </source>
</evidence>
<keyword evidence="3" id="KW-0479">Metal-binding</keyword>
<dbReference type="SUPFAM" id="SSF54001">
    <property type="entry name" value="Cysteine proteinases"/>
    <property type="match status" value="1"/>
</dbReference>
<dbReference type="EMBL" id="JAOCDR010000011">
    <property type="protein sequence ID" value="MDH0655951.1"/>
    <property type="molecule type" value="Genomic_DNA"/>
</dbReference>
<comment type="caution">
    <text evidence="9">The sequence shown here is derived from an EMBL/GenBank/DDBJ whole genome shotgun (WGS) entry which is preliminary data.</text>
</comment>
<dbReference type="InterPro" id="IPR000555">
    <property type="entry name" value="JAMM/MPN+_dom"/>
</dbReference>
<dbReference type="PANTHER" id="PTHR34858">
    <property type="entry name" value="CYSO-CYSTEINE PEPTIDASE"/>
    <property type="match status" value="1"/>
</dbReference>
<dbReference type="GO" id="GO:0008270">
    <property type="term" value="F:zinc ion binding"/>
    <property type="evidence" value="ECO:0007669"/>
    <property type="project" value="TreeGrafter"/>
</dbReference>
<evidence type="ECO:0000256" key="3">
    <source>
        <dbReference type="ARBA" id="ARBA00022723"/>
    </source>
</evidence>
<evidence type="ECO:0000256" key="1">
    <source>
        <dbReference type="ARBA" id="ARBA00007074"/>
    </source>
</evidence>
<feature type="domain" description="JAB1/MPN/MOV34 metalloenzyme" evidence="8">
    <location>
        <begin position="1"/>
        <end position="122"/>
    </location>
</feature>
<evidence type="ECO:0000256" key="4">
    <source>
        <dbReference type="ARBA" id="ARBA00022801"/>
    </source>
</evidence>
<dbReference type="GO" id="GO:0008235">
    <property type="term" value="F:metalloexopeptidase activity"/>
    <property type="evidence" value="ECO:0007669"/>
    <property type="project" value="TreeGrafter"/>
</dbReference>
<sequence>MKLTAKLKKSIQAHAAEVYPSECCGVIVNKEYIPCRNISDHKDQFEIHHEDLAKAEDLGEIQAYVHSHPNASARASEIDLIQIELHEKPWVICAYPDIEFQVYEPCGYKAPLVGRNYIHGIQDCYSIVRDFYERELGITLIDFERQDLWWESRENKSLYLDGFGEAGFIEVDINYNYPDWVSGHGVLQFDKLEYGDVLLCRVGRTEHVNHAVIWLGNKSELKSEQADPCIGSALILHHPYGRKSCREIFGLQWQERVVKVVRYAQNN</sequence>
<evidence type="ECO:0000313" key="9">
    <source>
        <dbReference type="EMBL" id="MDH0655951.1"/>
    </source>
</evidence>
<dbReference type="InterPro" id="IPR028090">
    <property type="entry name" value="JAB_dom_prok"/>
</dbReference>
<dbReference type="Gene3D" id="3.40.140.10">
    <property type="entry name" value="Cytidine Deaminase, domain 2"/>
    <property type="match status" value="1"/>
</dbReference>
<dbReference type="InterPro" id="IPR000064">
    <property type="entry name" value="NLP_P60_dom"/>
</dbReference>
<gene>
    <name evidence="9" type="ORF">N5D11_07445</name>
</gene>
<proteinExistence type="inferred from homology"/>
<dbReference type="SMART" id="SM00232">
    <property type="entry name" value="JAB_MPN"/>
    <property type="match status" value="1"/>
</dbReference>
<dbReference type="Gene3D" id="3.90.1720.10">
    <property type="entry name" value="endopeptidase domain like (from Nostoc punctiforme)"/>
    <property type="match status" value="1"/>
</dbReference>
<dbReference type="AlphaFoldDB" id="A0AA42IJ36"/>
<dbReference type="SUPFAM" id="SSF102712">
    <property type="entry name" value="JAB1/MPN domain"/>
    <property type="match status" value="1"/>
</dbReference>